<dbReference type="Proteomes" id="UP000054845">
    <property type="component" value="Unassembled WGS sequence"/>
</dbReference>
<feature type="region of interest" description="Disordered" evidence="1">
    <location>
        <begin position="288"/>
        <end position="347"/>
    </location>
</feature>
<evidence type="ECO:0000313" key="4">
    <source>
        <dbReference type="Proteomes" id="UP000054845"/>
    </source>
</evidence>
<keyword evidence="2" id="KW-0732">Signal</keyword>
<feature type="compositionally biased region" description="Polar residues" evidence="1">
    <location>
        <begin position="722"/>
        <end position="739"/>
    </location>
</feature>
<feature type="compositionally biased region" description="Basic and acidic residues" evidence="1">
    <location>
        <begin position="568"/>
        <end position="580"/>
    </location>
</feature>
<feature type="compositionally biased region" description="Basic and acidic residues" evidence="1">
    <location>
        <begin position="434"/>
        <end position="443"/>
    </location>
</feature>
<sequence length="981" mass="109009">MRRQSLSRWGLAYRSFLLATALAAAASQPCEATSVEGDNTLLSKRGLEEILSNAQKFGHGTLGSDGSHSAHLSGAQLQDFGRPQSGSDRIPSSWPLQRDSNSLLRSYLTDPHQGTPFHHPLTSMGHRASDAVPVRDAPEVYEALPDHEPQAASRADRQATSQIASPYVSHPHSANDGGAGPSAKAPSHAGLTSDGSWQPPGGWGSVRPRKDWDQLTEFGKVFRIRRFRHAEAGIRRVRLDRPRNSAWAYDKHGAPRPKRDDELGPYARWRRQNPDKVAASVARSLERAKENVVRAQQGLPPLPPGKRGRRLSDKPLRAPQALHAAERSSPAHEAGLSSHIQSSGAPRKVLDFDLNELPVEATHAPSSPLPFSPQRPSLSSPSASTSRVLTTKEVPQQPKETIGGSYRGHLGTPMGYKHKPFDQLSKAQQWNRLNPEKAMETRKRWAARRKGNPPAPKTARPIDPRPFESLPASTQYNRLHPEKNVQYKRRRMLKQKILAMEESGSANAEALAEARTALASERYLPKGRPVGSKSVNVKPFEELSVSGQYKRLHPQRTEMYQARKRIDRPLPDGSKVKPYEELTASGKYNRDNPLKSAMYRQTRRAKFLATHTPLPPGPRPGSKRVARPSSSTTVLEQRAYEEDHLGDFFEHGYHHLVGGPSSPFAKTHEVLDFFDPPRATASDSAHASQPADPSSHEPPSSHSEEQRSRMHDDHHESDHIAQPQTLESPTTGAESSLTSPARERNHSYGGRPRGRPRKLRSMPENDEAKTRRLERKYAHPFEPRPLEKVTDDTLNSSYQRRYRGGKKLDTVLQEIEFLKKDPERHERLLKNAHTRAQHFFSQTHGPVGKRWEVPYRAVGMTPQALMNLGKEGRFYHIRRLRQAAAEADKHAKYLAEHPLATDEVKKMAKERAESMAGLAEHTYKSPPSPWTAGHSKSVPLLPKATAEALATWSQSVRRPSNGSKDAASSSAPPSPSGSSAE</sequence>
<feature type="region of interest" description="Disordered" evidence="1">
    <location>
        <begin position="608"/>
        <end position="635"/>
    </location>
</feature>
<dbReference type="EMBL" id="CCYA01000278">
    <property type="protein sequence ID" value="CEH16326.1"/>
    <property type="molecule type" value="Genomic_DNA"/>
</dbReference>
<feature type="region of interest" description="Disordered" evidence="1">
    <location>
        <begin position="361"/>
        <end position="475"/>
    </location>
</feature>
<feature type="compositionally biased region" description="Basic and acidic residues" evidence="1">
    <location>
        <begin position="242"/>
        <end position="262"/>
    </location>
</feature>
<feature type="compositionally biased region" description="Basic and acidic residues" evidence="1">
    <location>
        <begin position="702"/>
        <end position="719"/>
    </location>
</feature>
<evidence type="ECO:0000256" key="1">
    <source>
        <dbReference type="SAM" id="MobiDB-lite"/>
    </source>
</evidence>
<feature type="region of interest" description="Disordered" evidence="1">
    <location>
        <begin position="77"/>
        <end position="96"/>
    </location>
</feature>
<dbReference type="AlphaFoldDB" id="A0A0P1BJB3"/>
<feature type="chain" id="PRO_5006059542" evidence="2">
    <location>
        <begin position="33"/>
        <end position="981"/>
    </location>
</feature>
<organism evidence="3 4">
    <name type="scientific">Ceraceosorus bombacis</name>
    <dbReference type="NCBI Taxonomy" id="401625"/>
    <lineage>
        <taxon>Eukaryota</taxon>
        <taxon>Fungi</taxon>
        <taxon>Dikarya</taxon>
        <taxon>Basidiomycota</taxon>
        <taxon>Ustilaginomycotina</taxon>
        <taxon>Exobasidiomycetes</taxon>
        <taxon>Ceraceosorales</taxon>
        <taxon>Ceraceosoraceae</taxon>
        <taxon>Ceraceosorus</taxon>
    </lineage>
</organism>
<feature type="compositionally biased region" description="Basic and acidic residues" evidence="1">
    <location>
        <begin position="761"/>
        <end position="780"/>
    </location>
</feature>
<evidence type="ECO:0000313" key="3">
    <source>
        <dbReference type="EMBL" id="CEH16326.1"/>
    </source>
</evidence>
<feature type="compositionally biased region" description="Low complexity" evidence="1">
    <location>
        <begin position="374"/>
        <end position="386"/>
    </location>
</feature>
<evidence type="ECO:0000256" key="2">
    <source>
        <dbReference type="SAM" id="SignalP"/>
    </source>
</evidence>
<feature type="compositionally biased region" description="Polar residues" evidence="1">
    <location>
        <begin position="951"/>
        <end position="963"/>
    </location>
</feature>
<dbReference type="OrthoDB" id="10505976at2759"/>
<name>A0A0P1BJB3_9BASI</name>
<feature type="region of interest" description="Disordered" evidence="1">
    <location>
        <begin position="106"/>
        <end position="128"/>
    </location>
</feature>
<feature type="region of interest" description="Disordered" evidence="1">
    <location>
        <begin position="675"/>
        <end position="780"/>
    </location>
</feature>
<feature type="region of interest" description="Disordered" evidence="1">
    <location>
        <begin position="568"/>
        <end position="594"/>
    </location>
</feature>
<keyword evidence="4" id="KW-1185">Reference proteome</keyword>
<feature type="compositionally biased region" description="Low complexity" evidence="1">
    <location>
        <begin position="966"/>
        <end position="981"/>
    </location>
</feature>
<feature type="region of interest" description="Disordered" evidence="1">
    <location>
        <begin position="912"/>
        <end position="981"/>
    </location>
</feature>
<protein>
    <submittedName>
        <fullName evidence="3">Uncharacterized protein</fullName>
    </submittedName>
</protein>
<feature type="signal peptide" evidence="2">
    <location>
        <begin position="1"/>
        <end position="32"/>
    </location>
</feature>
<accession>A0A0P1BJB3</accession>
<feature type="region of interest" description="Disordered" evidence="1">
    <location>
        <begin position="167"/>
        <end position="209"/>
    </location>
</feature>
<reference evidence="3 4" key="1">
    <citation type="submission" date="2014-09" db="EMBL/GenBank/DDBJ databases">
        <authorList>
            <person name="Magalhaes I.L.F."/>
            <person name="Oliveira U."/>
            <person name="Santos F.R."/>
            <person name="Vidigal T.H.D.A."/>
            <person name="Brescovit A.D."/>
            <person name="Santos A.J."/>
        </authorList>
    </citation>
    <scope>NUCLEOTIDE SEQUENCE [LARGE SCALE GENOMIC DNA]</scope>
</reference>
<proteinExistence type="predicted"/>
<feature type="region of interest" description="Disordered" evidence="1">
    <location>
        <begin position="242"/>
        <end position="275"/>
    </location>
</feature>